<dbReference type="KEGG" id="aplc:110974822"/>
<gene>
    <name evidence="4" type="primary">LOC110974822</name>
</gene>
<feature type="domain" description="Peptidase M20 dimerisation" evidence="2">
    <location>
        <begin position="176"/>
        <end position="271"/>
    </location>
</feature>
<accession>A0A8B7XNK5</accession>
<dbReference type="AlphaFoldDB" id="A0A8B7XNK5"/>
<dbReference type="SUPFAM" id="SSF53187">
    <property type="entry name" value="Zn-dependent exopeptidases"/>
    <property type="match status" value="1"/>
</dbReference>
<dbReference type="Gene3D" id="3.30.70.360">
    <property type="match status" value="1"/>
</dbReference>
<reference evidence="4" key="1">
    <citation type="submission" date="2025-08" db="UniProtKB">
        <authorList>
            <consortium name="RefSeq"/>
        </authorList>
    </citation>
    <scope>IDENTIFICATION</scope>
</reference>
<dbReference type="FunFam" id="3.30.70.360:FF:000004">
    <property type="entry name" value="Peptidase M20 domain-containing protein 2"/>
    <property type="match status" value="1"/>
</dbReference>
<proteinExistence type="inferred from homology"/>
<dbReference type="PANTHER" id="PTHR30575:SF9">
    <property type="entry name" value="PEPTIDASE M20 DOMAIN-CONTAINING PROTEIN 2"/>
    <property type="match status" value="1"/>
</dbReference>
<protein>
    <recommendedName>
        <fullName evidence="1">Peptidase M20 domain-containing protein 2</fullName>
    </recommendedName>
</protein>
<evidence type="ECO:0000256" key="1">
    <source>
        <dbReference type="PIRNR" id="PIRNR037226"/>
    </source>
</evidence>
<dbReference type="GO" id="GO:0016805">
    <property type="term" value="F:dipeptidase activity"/>
    <property type="evidence" value="ECO:0007669"/>
    <property type="project" value="InterPro"/>
</dbReference>
<dbReference type="InterPro" id="IPR011650">
    <property type="entry name" value="Peptidase_M20_dimer"/>
</dbReference>
<dbReference type="Pfam" id="PF07687">
    <property type="entry name" value="M20_dimer"/>
    <property type="match status" value="1"/>
</dbReference>
<dbReference type="NCBIfam" id="TIGR01891">
    <property type="entry name" value="amidohydrolases"/>
    <property type="match status" value="1"/>
</dbReference>
<comment type="similarity">
    <text evidence="1">Belongs to the peptidase M20A family.</text>
</comment>
<dbReference type="OrthoDB" id="6119954at2759"/>
<organism evidence="3 4">
    <name type="scientific">Acanthaster planci</name>
    <name type="common">Crown-of-thorns starfish</name>
    <dbReference type="NCBI Taxonomy" id="133434"/>
    <lineage>
        <taxon>Eukaryota</taxon>
        <taxon>Metazoa</taxon>
        <taxon>Echinodermata</taxon>
        <taxon>Eleutherozoa</taxon>
        <taxon>Asterozoa</taxon>
        <taxon>Asteroidea</taxon>
        <taxon>Valvatacea</taxon>
        <taxon>Valvatida</taxon>
        <taxon>Acanthasteridae</taxon>
        <taxon>Acanthaster</taxon>
    </lineage>
</organism>
<evidence type="ECO:0000313" key="4">
    <source>
        <dbReference type="RefSeq" id="XP_022082403.1"/>
    </source>
</evidence>
<dbReference type="OMA" id="EWFALYE"/>
<dbReference type="Gene3D" id="3.40.630.10">
    <property type="entry name" value="Zn peptidases"/>
    <property type="match status" value="1"/>
</dbReference>
<dbReference type="PANTHER" id="PTHR30575">
    <property type="entry name" value="PEPTIDASE M20"/>
    <property type="match status" value="1"/>
</dbReference>
<dbReference type="InterPro" id="IPR036264">
    <property type="entry name" value="Bact_exopeptidase_dim_dom"/>
</dbReference>
<dbReference type="GeneID" id="110974822"/>
<dbReference type="SUPFAM" id="SSF55031">
    <property type="entry name" value="Bacterial exopeptidase dimerisation domain"/>
    <property type="match status" value="1"/>
</dbReference>
<dbReference type="InterPro" id="IPR017144">
    <property type="entry name" value="Xaa-Arg_dipeptidase"/>
</dbReference>
<dbReference type="InterPro" id="IPR052030">
    <property type="entry name" value="Peptidase_M20/M20A_hydrolases"/>
</dbReference>
<sequence>MEVQFENAKTAIDNQVKELRDLGHEIWRNPELGRQEYHAHQLLTSFLRDRGFEVEEQFISPTGFRAWYGAADPEAGKLHVCLLCEYDALPELGHASGRNLIAEATVAAALGIKAVIEKNSNGKRLGKITVLGCPDQEGNGTKIDAINQNFFKDVDLAMTVTPYSTNISKPTMLTVMRVMLTYHGKAAHASAQPWEGRNALDAAVLCYNNISVMRQQLKPYMQIHGVISSGGIKPNIIPEKTEMKFYLRAKDHIDIAFLQQRANAAFVAAAKATHCEIEFNFTDHPYSNLLSNDTLADTYKKHAQALGMEFTTCCDVLTTPVGSSDAGNVSHIVPCIVPAFDIEGGVVNNTADFTAAAGEETAHCSSIRVAKALALTAIEAMNDEVVMEKVKGDFTAANGDSLALTSWK</sequence>
<keyword evidence="3" id="KW-1185">Reference proteome</keyword>
<evidence type="ECO:0000259" key="2">
    <source>
        <dbReference type="Pfam" id="PF07687"/>
    </source>
</evidence>
<dbReference type="PIRSF" id="PIRSF037226">
    <property type="entry name" value="Amidohydrolase_ACY1L2_prd"/>
    <property type="match status" value="1"/>
</dbReference>
<dbReference type="RefSeq" id="XP_022082403.1">
    <property type="nucleotide sequence ID" value="XM_022226711.1"/>
</dbReference>
<evidence type="ECO:0000313" key="3">
    <source>
        <dbReference type="Proteomes" id="UP000694845"/>
    </source>
</evidence>
<dbReference type="CDD" id="cd05672">
    <property type="entry name" value="M20_ACY1L2-like"/>
    <property type="match status" value="1"/>
</dbReference>
<dbReference type="InterPro" id="IPR017439">
    <property type="entry name" value="Amidohydrolase"/>
</dbReference>
<dbReference type="Proteomes" id="UP000694845">
    <property type="component" value="Unplaced"/>
</dbReference>
<name>A0A8B7XNK5_ACAPL</name>